<sequence length="619" mass="69107">MRIQPREQILGIWKAMIDACWDGEQWQWGGIRSVNSISDSEQLLCLLYPATEIDVFALHDPDRIEKDVQAVFEPIGGTTRIGAFVVSLLASYIENNSAADGQPIFAGGSYLRSSEARPATDVQQRLDIVDSYSMSLTLCMAGLRFLRDYRTRVRPGASTVQIEELSARLSDRLTAAMTGLVRSFVVNTFRPASREGQAILRMLNQSGTTERTVLAGIRTGLARVRARLRSDIALGQDKAVEELEDDSLLFECGWTWGIANDASPVDFVSAPIADAPGVAQSRPYLYFTVVALDGINDLVSPRAGELGMLDETQHRLAQALRTRWELTQRYWSNVARFGEGRWPLEDIPWETSDGEQSDYYSLIVSAVLIQDLVARAASDDDLTRAVAIFDELAGRGRIIRRPMRGDPAVQLHQPGVLLALRGTEEVDGGPQLQWQVSDFAAVLLKRMMQAARLSNNVAARDKLMELSKATMDHLNARMLREGAIGLWDDPGGAFADPPGSGNQSSAETRPSWYMTERMIECFVVADRTYREPPPNWPDLQSMARIMLNTAEHRFDQEMLGVRIDDYSDNREALYGVERHIDEARRLIREDAATAFVHTLDALRELDELAAGRRDATRNM</sequence>
<reference evidence="1 2" key="1">
    <citation type="submission" date="2024-10" db="EMBL/GenBank/DDBJ databases">
        <title>The Natural Products Discovery Center: Release of the First 8490 Sequenced Strains for Exploring Actinobacteria Biosynthetic Diversity.</title>
        <authorList>
            <person name="Kalkreuter E."/>
            <person name="Kautsar S.A."/>
            <person name="Yang D."/>
            <person name="Bader C.D."/>
            <person name="Teijaro C.N."/>
            <person name="Fluegel L."/>
            <person name="Davis C.M."/>
            <person name="Simpson J.R."/>
            <person name="Lauterbach L."/>
            <person name="Steele A.D."/>
            <person name="Gui C."/>
            <person name="Meng S."/>
            <person name="Li G."/>
            <person name="Viehrig K."/>
            <person name="Ye F."/>
            <person name="Su P."/>
            <person name="Kiefer A.F."/>
            <person name="Nichols A."/>
            <person name="Cepeda A.J."/>
            <person name="Yan W."/>
            <person name="Fan B."/>
            <person name="Jiang Y."/>
            <person name="Adhikari A."/>
            <person name="Zheng C.-J."/>
            <person name="Schuster L."/>
            <person name="Cowan T.M."/>
            <person name="Smanski M.J."/>
            <person name="Chevrette M.G."/>
            <person name="De Carvalho L.P.S."/>
            <person name="Shen B."/>
        </authorList>
    </citation>
    <scope>NUCLEOTIDE SEQUENCE [LARGE SCALE GENOMIC DNA]</scope>
    <source>
        <strain evidence="1 2">NPDC020568</strain>
    </source>
</reference>
<accession>A0ABW7U0D2</accession>
<organism evidence="1 2">
    <name type="scientific">Nocardia carnea</name>
    <dbReference type="NCBI Taxonomy" id="37328"/>
    <lineage>
        <taxon>Bacteria</taxon>
        <taxon>Bacillati</taxon>
        <taxon>Actinomycetota</taxon>
        <taxon>Actinomycetes</taxon>
        <taxon>Mycobacteriales</taxon>
        <taxon>Nocardiaceae</taxon>
        <taxon>Nocardia</taxon>
    </lineage>
</organism>
<proteinExistence type="predicted"/>
<protein>
    <submittedName>
        <fullName evidence="1">SCO2524 family protein</fullName>
    </submittedName>
</protein>
<dbReference type="NCBIfam" id="NF040567">
    <property type="entry name" value="SCO2524_fam"/>
    <property type="match status" value="1"/>
</dbReference>
<evidence type="ECO:0000313" key="1">
    <source>
        <dbReference type="EMBL" id="MFI1464945.1"/>
    </source>
</evidence>
<keyword evidence="2" id="KW-1185">Reference proteome</keyword>
<evidence type="ECO:0000313" key="2">
    <source>
        <dbReference type="Proteomes" id="UP001611263"/>
    </source>
</evidence>
<comment type="caution">
    <text evidence="1">The sequence shown here is derived from an EMBL/GenBank/DDBJ whole genome shotgun (WGS) entry which is preliminary data.</text>
</comment>
<dbReference type="Proteomes" id="UP001611263">
    <property type="component" value="Unassembled WGS sequence"/>
</dbReference>
<dbReference type="InterPro" id="IPR049777">
    <property type="entry name" value="SCO2524-like"/>
</dbReference>
<gene>
    <name evidence="1" type="ORF">ACH4WX_29885</name>
</gene>
<name>A0ABW7U0D2_9NOCA</name>
<dbReference type="GeneID" id="93508662"/>
<dbReference type="RefSeq" id="WP_033246776.1">
    <property type="nucleotide sequence ID" value="NZ_JBIRUQ010000011.1"/>
</dbReference>
<dbReference type="EMBL" id="JBIRUQ010000011">
    <property type="protein sequence ID" value="MFI1464945.1"/>
    <property type="molecule type" value="Genomic_DNA"/>
</dbReference>